<evidence type="ECO:0000256" key="1">
    <source>
        <dbReference type="SAM" id="Phobius"/>
    </source>
</evidence>
<gene>
    <name evidence="2" type="ORF">O3S69_08060</name>
</gene>
<evidence type="ECO:0000313" key="3">
    <source>
        <dbReference type="Proteomes" id="UP001301132"/>
    </source>
</evidence>
<sequence length="137" mass="14565">MWQRVAGAGWRILLAVGLVCGVGLLPWLTRTDPAYTVLKARSAEREPTPEVLADIRRQLGIDGGPLHVLTGWLGGLVRGDAGRSWISGADVLPDVTRALGVSLLLMGVALLVAVLTAGLICARTLRLGARRRLGGRR</sequence>
<feature type="transmembrane region" description="Helical" evidence="1">
    <location>
        <begin position="98"/>
        <end position="122"/>
    </location>
</feature>
<name>A0ABT4NY00_9ACTN</name>
<keyword evidence="1" id="KW-1133">Transmembrane helix</keyword>
<feature type="non-terminal residue" evidence="2">
    <location>
        <position position="137"/>
    </location>
</feature>
<keyword evidence="1" id="KW-0472">Membrane</keyword>
<accession>A0ABT4NY00</accession>
<dbReference type="Proteomes" id="UP001301132">
    <property type="component" value="Unassembled WGS sequence"/>
</dbReference>
<feature type="transmembrane region" description="Helical" evidence="1">
    <location>
        <begin position="12"/>
        <end position="29"/>
    </location>
</feature>
<dbReference type="EMBL" id="JAPWHU010000057">
    <property type="protein sequence ID" value="MCZ4634004.1"/>
    <property type="molecule type" value="Genomic_DNA"/>
</dbReference>
<organism evidence="2 3">
    <name type="scientific">Streptomyces rubrogriseus</name>
    <dbReference type="NCBI Taxonomy" id="194673"/>
    <lineage>
        <taxon>Bacteria</taxon>
        <taxon>Bacillati</taxon>
        <taxon>Actinomycetota</taxon>
        <taxon>Actinomycetes</taxon>
        <taxon>Kitasatosporales</taxon>
        <taxon>Streptomycetaceae</taxon>
        <taxon>Streptomyces</taxon>
        <taxon>Streptomyces violaceoruber group</taxon>
    </lineage>
</organism>
<protein>
    <submittedName>
        <fullName evidence="2">ABC transporter permease</fullName>
    </submittedName>
</protein>
<evidence type="ECO:0000313" key="2">
    <source>
        <dbReference type="EMBL" id="MCZ4634004.1"/>
    </source>
</evidence>
<comment type="caution">
    <text evidence="2">The sequence shown here is derived from an EMBL/GenBank/DDBJ whole genome shotgun (WGS) entry which is preliminary data.</text>
</comment>
<keyword evidence="1" id="KW-0812">Transmembrane</keyword>
<reference evidence="2 3" key="1">
    <citation type="submission" date="2022-12" db="EMBL/GenBank/DDBJ databases">
        <authorList>
            <person name="Abashina T."/>
            <person name="Solyanikova I."/>
            <person name="Delegan Y."/>
        </authorList>
    </citation>
    <scope>NUCLEOTIDE SEQUENCE [LARGE SCALE GENOMIC DNA]</scope>
    <source>
        <strain evidence="2 3">IPS92ro</strain>
    </source>
</reference>
<keyword evidence="3" id="KW-1185">Reference proteome</keyword>
<proteinExistence type="predicted"/>